<sequence>MATNEVNGHKTNGVNETATKHDFSSLKVNQSRLLDAIHTGCKFGADHRYGDDPTETGMARLSLNDADKQIRDWFTATAESLGCKVTFDQMGNQFAIRAGKNKTAPPIMMGSHLDTQPTGGRYDGILGVNSGLEVLKVLHENNFETEGSVGVVNWTNEEGARFPMMAVSSGVWAEAVPLETAWNLAEVSPREDGQRRTMKQELERIGYLGTQPASYKAFPMAAHFEVHIEQGPILEAEKRRVGIVKGVQAFKWFEITVKGRDTHAGTTPFSARMDSMLCAAKLIVESNKVAKKLGGLATTGILTGLPGSINTMAHTVTFTLDIRHTEDEKLAEVEKECRAEFARISREESEKGCQVEWQELVDSPAVIFHPDCIAAVEASAKEICQELPMTADDGQLWKYMISGAGHDSCYTNRRCPTSMIFTSTREGISHNPQEYCSPEDCAIGAQVLLGAVLRYDRSRVEQGDLK</sequence>
<dbReference type="SUPFAM" id="SSF53187">
    <property type="entry name" value="Zn-dependent exopeptidases"/>
    <property type="match status" value="1"/>
</dbReference>
<dbReference type="PANTHER" id="PTHR32494">
    <property type="entry name" value="ALLANTOATE DEIMINASE-RELATED"/>
    <property type="match status" value="1"/>
</dbReference>
<evidence type="ECO:0000313" key="4">
    <source>
        <dbReference type="EMBL" id="KAK5048077.1"/>
    </source>
</evidence>
<protein>
    <recommendedName>
        <fullName evidence="3">Peptidase M20 dimerisation domain-containing protein</fullName>
    </recommendedName>
</protein>
<comment type="caution">
    <text evidence="4">The sequence shown here is derived from an EMBL/GenBank/DDBJ whole genome shotgun (WGS) entry which is preliminary data.</text>
</comment>
<dbReference type="NCBIfam" id="TIGR01879">
    <property type="entry name" value="hydantase"/>
    <property type="match status" value="1"/>
</dbReference>
<dbReference type="GO" id="GO:0016813">
    <property type="term" value="F:hydrolase activity, acting on carbon-nitrogen (but not peptide) bonds, in linear amidines"/>
    <property type="evidence" value="ECO:0007669"/>
    <property type="project" value="InterPro"/>
</dbReference>
<dbReference type="InterPro" id="IPR010158">
    <property type="entry name" value="Amidase_Cbmase"/>
</dbReference>
<evidence type="ECO:0000256" key="2">
    <source>
        <dbReference type="ARBA" id="ARBA00022801"/>
    </source>
</evidence>
<dbReference type="InterPro" id="IPR002933">
    <property type="entry name" value="Peptidase_M20"/>
</dbReference>
<dbReference type="PANTHER" id="PTHR32494:SF5">
    <property type="entry name" value="ALLANTOATE AMIDOHYDROLASE"/>
    <property type="match status" value="1"/>
</dbReference>
<dbReference type="GeneID" id="89974439"/>
<dbReference type="Gene3D" id="3.30.70.360">
    <property type="match status" value="1"/>
</dbReference>
<feature type="domain" description="Peptidase M20 dimerisation" evidence="3">
    <location>
        <begin position="250"/>
        <end position="345"/>
    </location>
</feature>
<dbReference type="SUPFAM" id="SSF55031">
    <property type="entry name" value="Bacterial exopeptidase dimerisation domain"/>
    <property type="match status" value="1"/>
</dbReference>
<dbReference type="Proteomes" id="UP001358417">
    <property type="component" value="Unassembled WGS sequence"/>
</dbReference>
<dbReference type="InterPro" id="IPR011650">
    <property type="entry name" value="Peptidase_M20_dimer"/>
</dbReference>
<reference evidence="4 5" key="1">
    <citation type="submission" date="2023-08" db="EMBL/GenBank/DDBJ databases">
        <title>Black Yeasts Isolated from many extreme environments.</title>
        <authorList>
            <person name="Coleine C."/>
            <person name="Stajich J.E."/>
            <person name="Selbmann L."/>
        </authorList>
    </citation>
    <scope>NUCLEOTIDE SEQUENCE [LARGE SCALE GENOMIC DNA]</scope>
    <source>
        <strain evidence="4 5">CCFEE 5792</strain>
    </source>
</reference>
<dbReference type="InterPro" id="IPR036264">
    <property type="entry name" value="Bact_exopeptidase_dim_dom"/>
</dbReference>
<dbReference type="Gene3D" id="3.40.630.10">
    <property type="entry name" value="Zn peptidases"/>
    <property type="match status" value="1"/>
</dbReference>
<organism evidence="4 5">
    <name type="scientific">Exophiala bonariae</name>
    <dbReference type="NCBI Taxonomy" id="1690606"/>
    <lineage>
        <taxon>Eukaryota</taxon>
        <taxon>Fungi</taxon>
        <taxon>Dikarya</taxon>
        <taxon>Ascomycota</taxon>
        <taxon>Pezizomycotina</taxon>
        <taxon>Eurotiomycetes</taxon>
        <taxon>Chaetothyriomycetidae</taxon>
        <taxon>Chaetothyriales</taxon>
        <taxon>Herpotrichiellaceae</taxon>
        <taxon>Exophiala</taxon>
    </lineage>
</organism>
<evidence type="ECO:0000313" key="5">
    <source>
        <dbReference type="Proteomes" id="UP001358417"/>
    </source>
</evidence>
<evidence type="ECO:0000256" key="1">
    <source>
        <dbReference type="ARBA" id="ARBA00006247"/>
    </source>
</evidence>
<dbReference type="Pfam" id="PF07687">
    <property type="entry name" value="M20_dimer"/>
    <property type="match status" value="1"/>
</dbReference>
<keyword evidence="2" id="KW-0378">Hydrolase</keyword>
<dbReference type="Pfam" id="PF01546">
    <property type="entry name" value="Peptidase_M20"/>
    <property type="match status" value="1"/>
</dbReference>
<dbReference type="PIRSF" id="PIRSF001235">
    <property type="entry name" value="Amidase_carbamoylase"/>
    <property type="match status" value="1"/>
</dbReference>
<dbReference type="EMBL" id="JAVRRD010000023">
    <property type="protein sequence ID" value="KAK5048077.1"/>
    <property type="molecule type" value="Genomic_DNA"/>
</dbReference>
<evidence type="ECO:0000259" key="3">
    <source>
        <dbReference type="Pfam" id="PF07687"/>
    </source>
</evidence>
<name>A0AAV9N2A6_9EURO</name>
<keyword evidence="5" id="KW-1185">Reference proteome</keyword>
<accession>A0AAV9N2A6</accession>
<comment type="similarity">
    <text evidence="1">Belongs to the peptidase M20A family.</text>
</comment>
<proteinExistence type="inferred from homology"/>
<dbReference type="CDD" id="cd03884">
    <property type="entry name" value="M20_bAS"/>
    <property type="match status" value="1"/>
</dbReference>
<dbReference type="RefSeq" id="XP_064703583.1">
    <property type="nucleotide sequence ID" value="XM_064849828.1"/>
</dbReference>
<dbReference type="AlphaFoldDB" id="A0AAV9N2A6"/>
<gene>
    <name evidence="4" type="ORF">LTR84_006267</name>
</gene>